<protein>
    <submittedName>
        <fullName evidence="1">Uncharacterized protein</fullName>
    </submittedName>
</protein>
<gene>
    <name evidence="1" type="ORF">HYPBUDRAFT_7145</name>
</gene>
<dbReference type="Proteomes" id="UP000095085">
    <property type="component" value="Unassembled WGS sequence"/>
</dbReference>
<evidence type="ECO:0000313" key="2">
    <source>
        <dbReference type="Proteomes" id="UP000095085"/>
    </source>
</evidence>
<keyword evidence="2" id="KW-1185">Reference proteome</keyword>
<organism evidence="1 2">
    <name type="scientific">Hyphopichia burtonii NRRL Y-1933</name>
    <dbReference type="NCBI Taxonomy" id="984485"/>
    <lineage>
        <taxon>Eukaryota</taxon>
        <taxon>Fungi</taxon>
        <taxon>Dikarya</taxon>
        <taxon>Ascomycota</taxon>
        <taxon>Saccharomycotina</taxon>
        <taxon>Pichiomycetes</taxon>
        <taxon>Debaryomycetaceae</taxon>
        <taxon>Hyphopichia</taxon>
    </lineage>
</organism>
<dbReference type="GeneID" id="30998186"/>
<sequence length="151" mass="17554">MSKAGTHISVTAIGLVKANGKNIRQEYQACTKSHEYEEEDNLNENISNENQNKKYSKLSTINLYAQVRKNIRDSGLPRIEELVCVSPNLFSLNLAKSVELNQIPLNTKFMLRELYLHEAKIRHLRLCDSYFDEAIPPERSITKYIYYHFDD</sequence>
<proteinExistence type="predicted"/>
<dbReference type="AlphaFoldDB" id="A0A1E4RHL5"/>
<reference evidence="2" key="1">
    <citation type="submission" date="2016-05" db="EMBL/GenBank/DDBJ databases">
        <title>Comparative genomics of biotechnologically important yeasts.</title>
        <authorList>
            <consortium name="DOE Joint Genome Institute"/>
            <person name="Riley R."/>
            <person name="Haridas S."/>
            <person name="Wolfe K.H."/>
            <person name="Lopes M.R."/>
            <person name="Hittinger C.T."/>
            <person name="Goker M."/>
            <person name="Salamov A."/>
            <person name="Wisecaver J."/>
            <person name="Long T.M."/>
            <person name="Aerts A.L."/>
            <person name="Barry K."/>
            <person name="Choi C."/>
            <person name="Clum A."/>
            <person name="Coughlan A.Y."/>
            <person name="Deshpande S."/>
            <person name="Douglass A.P."/>
            <person name="Hanson S.J."/>
            <person name="Klenk H.-P."/>
            <person name="Labutti K."/>
            <person name="Lapidus A."/>
            <person name="Lindquist E."/>
            <person name="Lipzen A."/>
            <person name="Meier-Kolthoff J.P."/>
            <person name="Ohm R.A."/>
            <person name="Otillar R.P."/>
            <person name="Pangilinan J."/>
            <person name="Peng Y."/>
            <person name="Rokas A."/>
            <person name="Rosa C.A."/>
            <person name="Scheuner C."/>
            <person name="Sibirny A.A."/>
            <person name="Slot J.C."/>
            <person name="Stielow J.B."/>
            <person name="Sun H."/>
            <person name="Kurtzman C.P."/>
            <person name="Blackwell M."/>
            <person name="Grigoriev I.V."/>
            <person name="Jeffries T.W."/>
        </authorList>
    </citation>
    <scope>NUCLEOTIDE SEQUENCE [LARGE SCALE GENOMIC DNA]</scope>
    <source>
        <strain evidence="2">NRRL Y-1933</strain>
    </source>
</reference>
<dbReference type="EMBL" id="KV454542">
    <property type="protein sequence ID" value="ODV66767.1"/>
    <property type="molecule type" value="Genomic_DNA"/>
</dbReference>
<name>A0A1E4RHL5_9ASCO</name>
<evidence type="ECO:0000313" key="1">
    <source>
        <dbReference type="EMBL" id="ODV66767.1"/>
    </source>
</evidence>
<dbReference type="RefSeq" id="XP_020075834.1">
    <property type="nucleotide sequence ID" value="XM_020223637.1"/>
</dbReference>
<accession>A0A1E4RHL5</accession>